<sequence length="1060" mass="119246">MNDLFSQFLQPSAAFRGKPFWSWNGQLQRDELLRQVHVLQEMGMGGFFMHSRSGLITEYLGDEWFELINACADEAEKLGLEAWLYDEDRWPSGTAAGLVTKNPQFRAHFLRLSTVPAADFAWNDAVFAAFICRLDGQNFADCSRIFPHVESKRLGGETILVFTLEEMEASSFYNGFTYVDTLQRAATDEFIRLTHELYKEKCGDRLGRSIQGIFTDEPHRGPVMNGFGISNPNSEWLTPWTPLLAEKFSENFGADITELLPDLFLQREGEAVSPVKWQYMEVLQQLFLENFARPLYNWCEANNLRLTGHVLHEVDLTSQATMQGSLMRFYEVMHDPGIDILSGCRDKYWAAKQVTSVARQLGQKWILSELYGCTGWERTLSDHRHIGHWQALFGVNVRCHHLSWYTMEGEAKRDYPASIFHQSAWWRDYHHVETYFSRLHVLLAQGEPVCDLLVVTPIESLSAQIHAEWARGLSPQDASVHALEQGYQELFFMLAGAQIDFDYGDEEMMSRLASVTKNETGQAILQVGKARYKAVILGRMTTIRTSTLQLLEEFVAAGGTVIQLGEAAPYVDAVVSQRAVELSQNAIALPWDAVQLRQKCREITAERVEVVDSATGQTLEKIFCQLRRDGNARILVAMNMDAENGAQNALIRVFGAKSETAESQISSEMAVVEWNCLTGERLAVAATQKDGFTEFAMNFAASEQHSFVLQPDFMQNDATQNAPQLELQPERREVARHELHGPFAFELSEPNVCVLDKARFQLLDLPWQDEDEILKVDRAVRSHFERPFRAGDMIQPWFQQKFQPAAREILGNLRLEFEFFIEEIPTQPVFLAIERPELWTIVLNGHALDGESQGWWVDCAFEKIAVAPGALQIGSNVVQLQADFHEGLNLEALYLLGDFGVRLDGAQKTLVKLPETLEIGDLVPQGLPFYGGALTLEMPLTVPLSPGQSAILSAPKFEAACLKVKSKNDHSPSGDAKKLIAWAPYQAEVSDEVASENLCLEVVLTRRNTFGPLHLIPVRADGYGPGNFLTQGAAFSNDYGLIESGLLEAPQLRILSRDSK</sequence>
<reference evidence="1 2" key="1">
    <citation type="journal article" date="2018" name="Syst. Appl. Microbiol.">
        <title>Abditibacterium utsteinense sp. nov., the first cultivated member of candidate phylum FBP, isolated from ice-free Antarctic soil samples.</title>
        <authorList>
            <person name="Tahon G."/>
            <person name="Tytgat B."/>
            <person name="Lebbe L."/>
            <person name="Carlier A."/>
            <person name="Willems A."/>
        </authorList>
    </citation>
    <scope>NUCLEOTIDE SEQUENCE [LARGE SCALE GENOMIC DNA]</scope>
    <source>
        <strain evidence="1 2">LMG 29911</strain>
    </source>
</reference>
<evidence type="ECO:0008006" key="3">
    <source>
        <dbReference type="Google" id="ProtNLM"/>
    </source>
</evidence>
<dbReference type="OrthoDB" id="9761519at2"/>
<dbReference type="InterPro" id="IPR053161">
    <property type="entry name" value="Ulvan_degrading_GH"/>
</dbReference>
<gene>
    <name evidence="1" type="ORF">B1R32_11023</name>
</gene>
<dbReference type="PANTHER" id="PTHR36848:SF2">
    <property type="entry name" value="SECRETED PROTEIN"/>
    <property type="match status" value="1"/>
</dbReference>
<dbReference type="PANTHER" id="PTHR36848">
    <property type="entry name" value="DNA-BINDING PROTEIN (PUTATIVE SECRETED PROTEIN)-RELATED"/>
    <property type="match status" value="1"/>
</dbReference>
<dbReference type="InParanoid" id="A0A2S8SRY5"/>
<dbReference type="Proteomes" id="UP000237684">
    <property type="component" value="Unassembled WGS sequence"/>
</dbReference>
<dbReference type="CDD" id="cd03143">
    <property type="entry name" value="A4_beta-galactosidase_middle_domain"/>
    <property type="match status" value="1"/>
</dbReference>
<name>A0A2S8SRY5_9BACT</name>
<dbReference type="AlphaFoldDB" id="A0A2S8SRY5"/>
<accession>A0A2S8SRY5</accession>
<proteinExistence type="predicted"/>
<organism evidence="1 2">
    <name type="scientific">Abditibacterium utsteinense</name>
    <dbReference type="NCBI Taxonomy" id="1960156"/>
    <lineage>
        <taxon>Bacteria</taxon>
        <taxon>Pseudomonadati</taxon>
        <taxon>Abditibacteriota</taxon>
        <taxon>Abditibacteriia</taxon>
        <taxon>Abditibacteriales</taxon>
        <taxon>Abditibacteriaceae</taxon>
        <taxon>Abditibacterium</taxon>
    </lineage>
</organism>
<dbReference type="EMBL" id="NIGF01000010">
    <property type="protein sequence ID" value="PQV63560.1"/>
    <property type="molecule type" value="Genomic_DNA"/>
</dbReference>
<evidence type="ECO:0000313" key="1">
    <source>
        <dbReference type="EMBL" id="PQV63560.1"/>
    </source>
</evidence>
<protein>
    <recommendedName>
        <fullName evidence="3">Alpha-L-rhamnosidase</fullName>
    </recommendedName>
</protein>
<evidence type="ECO:0000313" key="2">
    <source>
        <dbReference type="Proteomes" id="UP000237684"/>
    </source>
</evidence>
<comment type="caution">
    <text evidence="1">The sequence shown here is derived from an EMBL/GenBank/DDBJ whole genome shotgun (WGS) entry which is preliminary data.</text>
</comment>
<keyword evidence="2" id="KW-1185">Reference proteome</keyword>
<dbReference type="RefSeq" id="WP_105483983.1">
    <property type="nucleotide sequence ID" value="NZ_NIGF01000010.1"/>
</dbReference>